<dbReference type="GO" id="GO:0016491">
    <property type="term" value="F:oxidoreductase activity"/>
    <property type="evidence" value="ECO:0007669"/>
    <property type="project" value="InterPro"/>
</dbReference>
<dbReference type="PROSITE" id="PS51352">
    <property type="entry name" value="THIOREDOXIN_2"/>
    <property type="match status" value="1"/>
</dbReference>
<dbReference type="Pfam" id="PF00578">
    <property type="entry name" value="AhpC-TSA"/>
    <property type="match status" value="1"/>
</dbReference>
<protein>
    <submittedName>
        <fullName evidence="2">Thioredoxin family protein</fullName>
    </submittedName>
</protein>
<dbReference type="SUPFAM" id="SSF52833">
    <property type="entry name" value="Thioredoxin-like"/>
    <property type="match status" value="1"/>
</dbReference>
<sequence>MTTLERIDTPVGSYAPDFELPGVDNQVHHLSRYLNKFRAVGVIFMSNYCPYVELYLDRLKNIQAEFTQVDCTLIGINGSEAIGHPTERFEKMKAFAQVHQLNFPYLWDSTQDVTRSFGASKTPMAFLIDNDGIVRYKGKIDDHPQNPSAVRENYLIKAIASLLKGQKIYPFETEAVGTSFIWRI</sequence>
<name>A0A951Q1L4_9NOST</name>
<dbReference type="Gene3D" id="3.40.30.10">
    <property type="entry name" value="Glutaredoxin"/>
    <property type="match status" value="1"/>
</dbReference>
<gene>
    <name evidence="2" type="ORF">KME32_24615</name>
</gene>
<dbReference type="AlphaFoldDB" id="A0A951Q1L4"/>
<dbReference type="PANTHER" id="PTHR43640:SF1">
    <property type="entry name" value="THIOREDOXIN-DEPENDENT PEROXIREDOXIN"/>
    <property type="match status" value="1"/>
</dbReference>
<dbReference type="InterPro" id="IPR047262">
    <property type="entry name" value="PRX-like1"/>
</dbReference>
<accession>A0A951Q1L4</accession>
<reference evidence="2" key="2">
    <citation type="journal article" date="2022" name="Microbiol. Resour. Announc.">
        <title>Metagenome Sequencing to Explore Phylogenomics of Terrestrial Cyanobacteria.</title>
        <authorList>
            <person name="Ward R.D."/>
            <person name="Stajich J.E."/>
            <person name="Johansen J.R."/>
            <person name="Huntemann M."/>
            <person name="Clum A."/>
            <person name="Foster B."/>
            <person name="Foster B."/>
            <person name="Roux S."/>
            <person name="Palaniappan K."/>
            <person name="Varghese N."/>
            <person name="Mukherjee S."/>
            <person name="Reddy T.B.K."/>
            <person name="Daum C."/>
            <person name="Copeland A."/>
            <person name="Chen I.A."/>
            <person name="Ivanova N.N."/>
            <person name="Kyrpides N.C."/>
            <person name="Shapiro N."/>
            <person name="Eloe-Fadrosh E.A."/>
            <person name="Pietrasiak N."/>
        </authorList>
    </citation>
    <scope>NUCLEOTIDE SEQUENCE</scope>
    <source>
        <strain evidence="2">JT2-VF2</strain>
    </source>
</reference>
<proteinExistence type="predicted"/>
<reference evidence="2" key="1">
    <citation type="submission" date="2021-05" db="EMBL/GenBank/DDBJ databases">
        <authorList>
            <person name="Pietrasiak N."/>
            <person name="Ward R."/>
            <person name="Stajich J.E."/>
            <person name="Kurbessoian T."/>
        </authorList>
    </citation>
    <scope>NUCLEOTIDE SEQUENCE</scope>
    <source>
        <strain evidence="2">JT2-VF2</strain>
    </source>
</reference>
<evidence type="ECO:0000259" key="1">
    <source>
        <dbReference type="PROSITE" id="PS51352"/>
    </source>
</evidence>
<dbReference type="InterPro" id="IPR013766">
    <property type="entry name" value="Thioredoxin_domain"/>
</dbReference>
<dbReference type="PANTHER" id="PTHR43640">
    <property type="entry name" value="OS07G0260300 PROTEIN"/>
    <property type="match status" value="1"/>
</dbReference>
<dbReference type="InterPro" id="IPR036249">
    <property type="entry name" value="Thioredoxin-like_sf"/>
</dbReference>
<dbReference type="Proteomes" id="UP000715781">
    <property type="component" value="Unassembled WGS sequence"/>
</dbReference>
<organism evidence="2 3">
    <name type="scientific">Mojavia pulchra JT2-VF2</name>
    <dbReference type="NCBI Taxonomy" id="287848"/>
    <lineage>
        <taxon>Bacteria</taxon>
        <taxon>Bacillati</taxon>
        <taxon>Cyanobacteriota</taxon>
        <taxon>Cyanophyceae</taxon>
        <taxon>Nostocales</taxon>
        <taxon>Nostocaceae</taxon>
    </lineage>
</organism>
<dbReference type="InterPro" id="IPR000866">
    <property type="entry name" value="AhpC/TSA"/>
</dbReference>
<evidence type="ECO:0000313" key="3">
    <source>
        <dbReference type="Proteomes" id="UP000715781"/>
    </source>
</evidence>
<evidence type="ECO:0000313" key="2">
    <source>
        <dbReference type="EMBL" id="MBW4564264.1"/>
    </source>
</evidence>
<comment type="caution">
    <text evidence="2">The sequence shown here is derived from an EMBL/GenBank/DDBJ whole genome shotgun (WGS) entry which is preliminary data.</text>
</comment>
<dbReference type="EMBL" id="JAHHHN010000020">
    <property type="protein sequence ID" value="MBW4564264.1"/>
    <property type="molecule type" value="Genomic_DNA"/>
</dbReference>
<feature type="domain" description="Thioredoxin" evidence="1">
    <location>
        <begin position="9"/>
        <end position="164"/>
    </location>
</feature>
<dbReference type="CDD" id="cd02969">
    <property type="entry name" value="PRX_like1"/>
    <property type="match status" value="1"/>
</dbReference>
<dbReference type="GO" id="GO:0016209">
    <property type="term" value="F:antioxidant activity"/>
    <property type="evidence" value="ECO:0007669"/>
    <property type="project" value="InterPro"/>
</dbReference>